<evidence type="ECO:0000256" key="1">
    <source>
        <dbReference type="ARBA" id="ARBA00004442"/>
    </source>
</evidence>
<proteinExistence type="inferred from homology"/>
<comment type="similarity">
    <text evidence="2">Belongs to the outer membrane factor (OMF) (TC 1.B.17) family.</text>
</comment>
<evidence type="ECO:0000256" key="6">
    <source>
        <dbReference type="ARBA" id="ARBA00023136"/>
    </source>
</evidence>
<dbReference type="AlphaFoldDB" id="A0A7V3E7N3"/>
<dbReference type="Gene3D" id="1.20.1600.10">
    <property type="entry name" value="Outer membrane efflux proteins (OEP)"/>
    <property type="match status" value="1"/>
</dbReference>
<name>A0A7V3E7N3_9BACT</name>
<dbReference type="EMBL" id="DSUJ01000008">
    <property type="protein sequence ID" value="HFI91518.1"/>
    <property type="molecule type" value="Genomic_DNA"/>
</dbReference>
<dbReference type="PANTHER" id="PTHR30026">
    <property type="entry name" value="OUTER MEMBRANE PROTEIN TOLC"/>
    <property type="match status" value="1"/>
</dbReference>
<keyword evidence="7" id="KW-0998">Cell outer membrane</keyword>
<protein>
    <submittedName>
        <fullName evidence="8">TolC family protein</fullName>
    </submittedName>
</protein>
<evidence type="ECO:0000256" key="7">
    <source>
        <dbReference type="ARBA" id="ARBA00023237"/>
    </source>
</evidence>
<dbReference type="SUPFAM" id="SSF56954">
    <property type="entry name" value="Outer membrane efflux proteins (OEP)"/>
    <property type="match status" value="1"/>
</dbReference>
<gene>
    <name evidence="8" type="ORF">ENS31_08340</name>
</gene>
<keyword evidence="5" id="KW-0812">Transmembrane</keyword>
<evidence type="ECO:0000256" key="2">
    <source>
        <dbReference type="ARBA" id="ARBA00007613"/>
    </source>
</evidence>
<keyword evidence="4" id="KW-1134">Transmembrane beta strand</keyword>
<evidence type="ECO:0000313" key="8">
    <source>
        <dbReference type="EMBL" id="HFI91518.1"/>
    </source>
</evidence>
<evidence type="ECO:0000256" key="4">
    <source>
        <dbReference type="ARBA" id="ARBA00022452"/>
    </source>
</evidence>
<dbReference type="InterPro" id="IPR051906">
    <property type="entry name" value="TolC-like"/>
</dbReference>
<accession>A0A7V3E7N3</accession>
<keyword evidence="6" id="KW-0472">Membrane</keyword>
<dbReference type="Pfam" id="PF02321">
    <property type="entry name" value="OEP"/>
    <property type="match status" value="2"/>
</dbReference>
<dbReference type="GO" id="GO:0009279">
    <property type="term" value="C:cell outer membrane"/>
    <property type="evidence" value="ECO:0007669"/>
    <property type="project" value="UniProtKB-SubCell"/>
</dbReference>
<dbReference type="GO" id="GO:0015288">
    <property type="term" value="F:porin activity"/>
    <property type="evidence" value="ECO:0007669"/>
    <property type="project" value="TreeGrafter"/>
</dbReference>
<dbReference type="PANTHER" id="PTHR30026:SF20">
    <property type="entry name" value="OUTER MEMBRANE PROTEIN TOLC"/>
    <property type="match status" value="1"/>
</dbReference>
<comment type="caution">
    <text evidence="8">The sequence shown here is derived from an EMBL/GenBank/DDBJ whole genome shotgun (WGS) entry which is preliminary data.</text>
</comment>
<sequence>MLSFAKSLFAGRQSFALFILVLAVSILNAQERIDKELTLNEAIKIGLKNNPEIKSAQQNISAAKGRFWSGISLPAPEIGVSYEYTPVNKSLRNFSERTFEVSQSFEFPSNYFLRGSKFSKEEEIAFYGLKQTEIGITAQIKSAYYNVLAKKDLLGIAEENLKIAEDFSKKAEIRYNVGEGTNLERLTAKVQFTEAKNNLEVASNELRTAFAELNFYLGYGKRTDEIFTLADSLTYLPSDKFTFEELYNLSLSVNQQIKISELNVSTASINKSLAWSSLLPNFNLGYFKQTRDGDNGFYGASFGISVPLWFLFENRGQIQEATANVNIAESELQLIKNDVYLRLRSAFNNYENELRQVNLYISDILPQAEEVYRSASASYDAGEITYIEFLQARQTLIGAYSNYTNVLFNYYRSIFTLEETVGQNLLK</sequence>
<dbReference type="InterPro" id="IPR003423">
    <property type="entry name" value="OMP_efflux"/>
</dbReference>
<comment type="subcellular location">
    <subcellularLocation>
        <location evidence="1">Cell outer membrane</location>
    </subcellularLocation>
</comment>
<dbReference type="GO" id="GO:1990281">
    <property type="term" value="C:efflux pump complex"/>
    <property type="evidence" value="ECO:0007669"/>
    <property type="project" value="TreeGrafter"/>
</dbReference>
<evidence type="ECO:0000256" key="5">
    <source>
        <dbReference type="ARBA" id="ARBA00022692"/>
    </source>
</evidence>
<dbReference type="GO" id="GO:0015562">
    <property type="term" value="F:efflux transmembrane transporter activity"/>
    <property type="evidence" value="ECO:0007669"/>
    <property type="project" value="InterPro"/>
</dbReference>
<organism evidence="8">
    <name type="scientific">Ignavibacterium album</name>
    <dbReference type="NCBI Taxonomy" id="591197"/>
    <lineage>
        <taxon>Bacteria</taxon>
        <taxon>Pseudomonadati</taxon>
        <taxon>Ignavibacteriota</taxon>
        <taxon>Ignavibacteria</taxon>
        <taxon>Ignavibacteriales</taxon>
        <taxon>Ignavibacteriaceae</taxon>
        <taxon>Ignavibacterium</taxon>
    </lineage>
</organism>
<keyword evidence="3" id="KW-0813">Transport</keyword>
<evidence type="ECO:0000256" key="3">
    <source>
        <dbReference type="ARBA" id="ARBA00022448"/>
    </source>
</evidence>
<reference evidence="8" key="1">
    <citation type="journal article" date="2020" name="mSystems">
        <title>Genome- and Community-Level Interaction Insights into Carbon Utilization and Element Cycling Functions of Hydrothermarchaeota in Hydrothermal Sediment.</title>
        <authorList>
            <person name="Zhou Z."/>
            <person name="Liu Y."/>
            <person name="Xu W."/>
            <person name="Pan J."/>
            <person name="Luo Z.H."/>
            <person name="Li M."/>
        </authorList>
    </citation>
    <scope>NUCLEOTIDE SEQUENCE [LARGE SCALE GENOMIC DNA]</scope>
    <source>
        <strain evidence="8">SpSt-479</strain>
    </source>
</reference>